<evidence type="ECO:0000313" key="2">
    <source>
        <dbReference type="EMBL" id="KAG8230665.1"/>
    </source>
</evidence>
<dbReference type="EMBL" id="KZ308501">
    <property type="protein sequence ID" value="KAG8230665.1"/>
    <property type="molecule type" value="Genomic_DNA"/>
</dbReference>
<name>A0A8K0K947_LADFU</name>
<dbReference type="Proteomes" id="UP000792457">
    <property type="component" value="Unassembled WGS sequence"/>
</dbReference>
<sequence length="230" mass="23933">MGRLWKRKEAINPLAISDLRAFDEIYISKRSAKDKVQPEEAQAQPKAPNAVHHSAAAITREEVPGEAISVHSGKGRVLLIATPHRDPGQDLVPEQEGKSEETSGGGAGEAQDGRQASLSTPPPPPSPSPPALRTAFPAPSLPSASPSPRSSPSGADAKTSSAPSASRHAADLHGTIPRAVPSSTAPDASAAPRASTAPRRLPSSLPRPQRPIAQSISHGIRRDVVAQPPR</sequence>
<gene>
    <name evidence="2" type="ORF">J437_LFUL011303</name>
</gene>
<organism evidence="2 3">
    <name type="scientific">Ladona fulva</name>
    <name type="common">Scarce chaser dragonfly</name>
    <name type="synonym">Libellula fulva</name>
    <dbReference type="NCBI Taxonomy" id="123851"/>
    <lineage>
        <taxon>Eukaryota</taxon>
        <taxon>Metazoa</taxon>
        <taxon>Ecdysozoa</taxon>
        <taxon>Arthropoda</taxon>
        <taxon>Hexapoda</taxon>
        <taxon>Insecta</taxon>
        <taxon>Pterygota</taxon>
        <taxon>Palaeoptera</taxon>
        <taxon>Odonata</taxon>
        <taxon>Epiprocta</taxon>
        <taxon>Anisoptera</taxon>
        <taxon>Libelluloidea</taxon>
        <taxon>Libellulidae</taxon>
        <taxon>Ladona</taxon>
    </lineage>
</organism>
<reference evidence="2" key="1">
    <citation type="submission" date="2013-04" db="EMBL/GenBank/DDBJ databases">
        <authorList>
            <person name="Qu J."/>
            <person name="Murali S.C."/>
            <person name="Bandaranaike D."/>
            <person name="Bellair M."/>
            <person name="Blankenburg K."/>
            <person name="Chao H."/>
            <person name="Dinh H."/>
            <person name="Doddapaneni H."/>
            <person name="Downs B."/>
            <person name="Dugan-Rocha S."/>
            <person name="Elkadiri S."/>
            <person name="Gnanaolivu R.D."/>
            <person name="Hernandez B."/>
            <person name="Javaid M."/>
            <person name="Jayaseelan J.C."/>
            <person name="Lee S."/>
            <person name="Li M."/>
            <person name="Ming W."/>
            <person name="Munidasa M."/>
            <person name="Muniz J."/>
            <person name="Nguyen L."/>
            <person name="Ongeri F."/>
            <person name="Osuji N."/>
            <person name="Pu L.-L."/>
            <person name="Puazo M."/>
            <person name="Qu C."/>
            <person name="Quiroz J."/>
            <person name="Raj R."/>
            <person name="Weissenberger G."/>
            <person name="Xin Y."/>
            <person name="Zou X."/>
            <person name="Han Y."/>
            <person name="Richards S."/>
            <person name="Worley K."/>
            <person name="Muzny D."/>
            <person name="Gibbs R."/>
        </authorList>
    </citation>
    <scope>NUCLEOTIDE SEQUENCE</scope>
    <source>
        <strain evidence="2">Sampled in the wild</strain>
    </source>
</reference>
<feature type="region of interest" description="Disordered" evidence="1">
    <location>
        <begin position="32"/>
        <end position="230"/>
    </location>
</feature>
<proteinExistence type="predicted"/>
<reference evidence="2" key="2">
    <citation type="submission" date="2017-10" db="EMBL/GenBank/DDBJ databases">
        <title>Ladona fulva Genome sequencing and assembly.</title>
        <authorList>
            <person name="Murali S."/>
            <person name="Richards S."/>
            <person name="Bandaranaike D."/>
            <person name="Bellair M."/>
            <person name="Blankenburg K."/>
            <person name="Chao H."/>
            <person name="Dinh H."/>
            <person name="Doddapaneni H."/>
            <person name="Dugan-Rocha S."/>
            <person name="Elkadiri S."/>
            <person name="Gnanaolivu R."/>
            <person name="Hernandez B."/>
            <person name="Skinner E."/>
            <person name="Javaid M."/>
            <person name="Lee S."/>
            <person name="Li M."/>
            <person name="Ming W."/>
            <person name="Munidasa M."/>
            <person name="Muniz J."/>
            <person name="Nguyen L."/>
            <person name="Hughes D."/>
            <person name="Osuji N."/>
            <person name="Pu L.-L."/>
            <person name="Puazo M."/>
            <person name="Qu C."/>
            <person name="Quiroz J."/>
            <person name="Raj R."/>
            <person name="Weissenberger G."/>
            <person name="Xin Y."/>
            <person name="Zou X."/>
            <person name="Han Y."/>
            <person name="Worley K."/>
            <person name="Muzny D."/>
            <person name="Gibbs R."/>
        </authorList>
    </citation>
    <scope>NUCLEOTIDE SEQUENCE</scope>
    <source>
        <strain evidence="2">Sampled in the wild</strain>
    </source>
</reference>
<keyword evidence="3" id="KW-1185">Reference proteome</keyword>
<accession>A0A8K0K947</accession>
<feature type="compositionally biased region" description="Pro residues" evidence="1">
    <location>
        <begin position="120"/>
        <end position="130"/>
    </location>
</feature>
<evidence type="ECO:0000313" key="3">
    <source>
        <dbReference type="Proteomes" id="UP000792457"/>
    </source>
</evidence>
<feature type="compositionally biased region" description="Low complexity" evidence="1">
    <location>
        <begin position="181"/>
        <end position="211"/>
    </location>
</feature>
<dbReference type="AlphaFoldDB" id="A0A8K0K947"/>
<evidence type="ECO:0000256" key="1">
    <source>
        <dbReference type="SAM" id="MobiDB-lite"/>
    </source>
</evidence>
<feature type="compositionally biased region" description="Low complexity" evidence="1">
    <location>
        <begin position="135"/>
        <end position="157"/>
    </location>
</feature>
<protein>
    <submittedName>
        <fullName evidence="2">Uncharacterized protein</fullName>
    </submittedName>
</protein>
<comment type="caution">
    <text evidence="2">The sequence shown here is derived from an EMBL/GenBank/DDBJ whole genome shotgun (WGS) entry which is preliminary data.</text>
</comment>